<organism evidence="3 4">
    <name type="scientific">Mycobacterium bohemicum</name>
    <dbReference type="NCBI Taxonomy" id="56425"/>
    <lineage>
        <taxon>Bacteria</taxon>
        <taxon>Bacillati</taxon>
        <taxon>Actinomycetota</taxon>
        <taxon>Actinomycetes</taxon>
        <taxon>Mycobacteriales</taxon>
        <taxon>Mycobacteriaceae</taxon>
        <taxon>Mycobacterium</taxon>
    </lineage>
</organism>
<feature type="domain" description="Luciferase-like" evidence="2">
    <location>
        <begin position="7"/>
        <end position="121"/>
    </location>
</feature>
<reference evidence="3 4" key="1">
    <citation type="submission" date="2016-01" db="EMBL/GenBank/DDBJ databases">
        <title>The new phylogeny of the genus Mycobacterium.</title>
        <authorList>
            <person name="Tarcisio F."/>
            <person name="Conor M."/>
            <person name="Antonella G."/>
            <person name="Elisabetta G."/>
            <person name="Giulia F.S."/>
            <person name="Sara T."/>
            <person name="Anna F."/>
            <person name="Clotilde B."/>
            <person name="Roberto B."/>
            <person name="Veronica D.S."/>
            <person name="Fabio R."/>
            <person name="Monica P."/>
            <person name="Olivier J."/>
            <person name="Enrico T."/>
            <person name="Nicola S."/>
        </authorList>
    </citation>
    <scope>NUCLEOTIDE SEQUENCE [LARGE SCALE GENOMIC DNA]</scope>
    <source>
        <strain evidence="3 4">DSM 44277</strain>
    </source>
</reference>
<evidence type="ECO:0000256" key="1">
    <source>
        <dbReference type="SAM" id="MobiDB-lite"/>
    </source>
</evidence>
<dbReference type="GO" id="GO:0005829">
    <property type="term" value="C:cytosol"/>
    <property type="evidence" value="ECO:0007669"/>
    <property type="project" value="TreeGrafter"/>
</dbReference>
<evidence type="ECO:0000259" key="2">
    <source>
        <dbReference type="Pfam" id="PF00296"/>
    </source>
</evidence>
<dbReference type="RefSeq" id="WP_085183475.1">
    <property type="nucleotide sequence ID" value="NZ_JACKSV010000128.1"/>
</dbReference>
<dbReference type="PANTHER" id="PTHR30137:SF6">
    <property type="entry name" value="LUCIFERASE-LIKE MONOOXYGENASE"/>
    <property type="match status" value="1"/>
</dbReference>
<sequence>MTAIPLSILDLAPISAGSDAGTALRNTVDLAQHAEHWGYKRYWLAEHHFVAVASSSPATLIGQIAAATKDIRVGSAAVQIGHTTAIAVVESFGTLDAFYPGRIDMGLGRSGQRRNEAATSSPPGPRRAPTPWREVGGLVLPAPFDPTMLMKSERIRAQACALAQPGAVPDDFAEQVADIEALLAGTYTVNGHELHAVPGEHARLTPWIFGSTKGQSAQVAGARGLPFVASYHITPGSALDAIAAYREAFRPSARLSEPYVVVSADVVVADDSATAHHLASSYGHWVCSIRSGQGAIPYPDPDVCEPLTEEQAALVADRTATQFVGDADEVAARLEVLRRVTDADELVITSVTHRHADRLRSHELIAKRWGLI</sequence>
<dbReference type="GO" id="GO:0016705">
    <property type="term" value="F:oxidoreductase activity, acting on paired donors, with incorporation or reduction of molecular oxygen"/>
    <property type="evidence" value="ECO:0007669"/>
    <property type="project" value="InterPro"/>
</dbReference>
<keyword evidence="4" id="KW-1185">Reference proteome</keyword>
<dbReference type="Gene3D" id="3.20.20.30">
    <property type="entry name" value="Luciferase-like domain"/>
    <property type="match status" value="1"/>
</dbReference>
<dbReference type="EMBL" id="LQOK01000049">
    <property type="protein sequence ID" value="ORU95379.1"/>
    <property type="molecule type" value="Genomic_DNA"/>
</dbReference>
<dbReference type="InterPro" id="IPR036661">
    <property type="entry name" value="Luciferase-like_sf"/>
</dbReference>
<evidence type="ECO:0000313" key="4">
    <source>
        <dbReference type="Proteomes" id="UP000193990"/>
    </source>
</evidence>
<evidence type="ECO:0000313" key="3">
    <source>
        <dbReference type="EMBL" id="ORU95379.1"/>
    </source>
</evidence>
<dbReference type="Pfam" id="PF00296">
    <property type="entry name" value="Bac_luciferase"/>
    <property type="match status" value="2"/>
</dbReference>
<dbReference type="SUPFAM" id="SSF51679">
    <property type="entry name" value="Bacterial luciferase-like"/>
    <property type="match status" value="1"/>
</dbReference>
<dbReference type="Proteomes" id="UP000193990">
    <property type="component" value="Unassembled WGS sequence"/>
</dbReference>
<dbReference type="InterPro" id="IPR050766">
    <property type="entry name" value="Bact_Lucif_Oxidored"/>
</dbReference>
<dbReference type="InterPro" id="IPR011251">
    <property type="entry name" value="Luciferase-like_dom"/>
</dbReference>
<feature type="domain" description="Luciferase-like" evidence="2">
    <location>
        <begin position="183"/>
        <end position="339"/>
    </location>
</feature>
<proteinExistence type="predicted"/>
<comment type="caution">
    <text evidence="3">The sequence shown here is derived from an EMBL/GenBank/DDBJ whole genome shotgun (WGS) entry which is preliminary data.</text>
</comment>
<dbReference type="CDD" id="cd00347">
    <property type="entry name" value="Flavin_utilizing_monoxygenases"/>
    <property type="match status" value="2"/>
</dbReference>
<dbReference type="PANTHER" id="PTHR30137">
    <property type="entry name" value="LUCIFERASE-LIKE MONOOXYGENASE"/>
    <property type="match status" value="1"/>
</dbReference>
<dbReference type="STRING" id="56425.AWB93_00255"/>
<name>A0A1X1QVT0_MYCBE</name>
<feature type="region of interest" description="Disordered" evidence="1">
    <location>
        <begin position="109"/>
        <end position="132"/>
    </location>
</feature>
<protein>
    <submittedName>
        <fullName evidence="3">Luciferase</fullName>
    </submittedName>
</protein>
<dbReference type="AlphaFoldDB" id="A0A1X1QVT0"/>
<gene>
    <name evidence="3" type="ORF">AWB93_00255</name>
</gene>
<accession>A0A1X1QVT0</accession>